<dbReference type="PANTHER" id="PTHR23542">
    <property type="match status" value="1"/>
</dbReference>
<feature type="transmembrane region" description="Helical" evidence="5">
    <location>
        <begin position="285"/>
        <end position="302"/>
    </location>
</feature>
<dbReference type="SUPFAM" id="SSF103473">
    <property type="entry name" value="MFS general substrate transporter"/>
    <property type="match status" value="1"/>
</dbReference>
<feature type="transmembrane region" description="Helical" evidence="5">
    <location>
        <begin position="253"/>
        <end position="273"/>
    </location>
</feature>
<evidence type="ECO:0000256" key="4">
    <source>
        <dbReference type="ARBA" id="ARBA00023136"/>
    </source>
</evidence>
<feature type="domain" description="Major facilitator superfamily (MFS) profile" evidence="6">
    <location>
        <begin position="218"/>
        <end position="409"/>
    </location>
</feature>
<keyword evidence="2 5" id="KW-0812">Transmembrane</keyword>
<name>A0ABS1P7V9_9ACTN</name>
<sequence>MSAHASSRPSYAAVLRVPHARRAFVSALTARLSYGTVALAVMLSVTRATGSYAVSGVVMSLFGAATVLLMPFRASLIDRHGPRRALLPMAALYGTLLCVLAALTWRPGAPPAAVAATAALAGACAPPLGPTMRALWAELLPDRDLLQRAYSLDGVAEELLFVSGPVLVGALMGFAPPASGILLSAVLVVGGTWAFVTSPVVPGPRAVSRRERRGGVRGLLSPVAVALGVGLALSGVELLVPAFATERSYDPGLVPWILAALSAGSAVGGLVNGAMRWRVPARVRLCWFAAGLGLTITAAGQAPGLWVLAPAMACTGAFVAPALTTAYLWADELSAQEDRTRAGAWVNTAVNAGGSAGAAGAGLLVGHVPLVACFTLTGAIALLAALSALSATGGRAGRAVSRVPSDTRG</sequence>
<dbReference type="Gene3D" id="1.20.1250.20">
    <property type="entry name" value="MFS general substrate transporter like domains"/>
    <property type="match status" value="2"/>
</dbReference>
<feature type="transmembrane region" description="Helical" evidence="5">
    <location>
        <begin position="342"/>
        <end position="363"/>
    </location>
</feature>
<feature type="transmembrane region" description="Helical" evidence="5">
    <location>
        <begin position="181"/>
        <end position="202"/>
    </location>
</feature>
<comment type="caution">
    <text evidence="7">The sequence shown here is derived from an EMBL/GenBank/DDBJ whole genome shotgun (WGS) entry which is preliminary data.</text>
</comment>
<protein>
    <submittedName>
        <fullName evidence="7">MFS transporter</fullName>
    </submittedName>
</protein>
<comment type="subcellular location">
    <subcellularLocation>
        <location evidence="1">Cell membrane</location>
        <topology evidence="1">Multi-pass membrane protein</topology>
    </subcellularLocation>
</comment>
<dbReference type="RefSeq" id="WP_201822724.1">
    <property type="nucleotide sequence ID" value="NZ_JAERRH010000012.1"/>
</dbReference>
<evidence type="ECO:0000256" key="3">
    <source>
        <dbReference type="ARBA" id="ARBA00022989"/>
    </source>
</evidence>
<dbReference type="InterPro" id="IPR011701">
    <property type="entry name" value="MFS"/>
</dbReference>
<evidence type="ECO:0000256" key="1">
    <source>
        <dbReference type="ARBA" id="ARBA00004651"/>
    </source>
</evidence>
<gene>
    <name evidence="7" type="ORF">JK361_27435</name>
</gene>
<feature type="transmembrane region" description="Helical" evidence="5">
    <location>
        <begin position="308"/>
        <end position="330"/>
    </location>
</feature>
<dbReference type="PROSITE" id="PS50850">
    <property type="entry name" value="MFS"/>
    <property type="match status" value="1"/>
</dbReference>
<evidence type="ECO:0000256" key="2">
    <source>
        <dbReference type="ARBA" id="ARBA00022692"/>
    </source>
</evidence>
<reference evidence="7 8" key="1">
    <citation type="submission" date="2021-01" db="EMBL/GenBank/DDBJ databases">
        <title>WGS of actinomycetes isolated from Thailand.</title>
        <authorList>
            <person name="Thawai C."/>
        </authorList>
    </citation>
    <scope>NUCLEOTIDE SEQUENCE [LARGE SCALE GENOMIC DNA]</scope>
    <source>
        <strain evidence="7 8">CH5-8</strain>
    </source>
</reference>
<feature type="transmembrane region" description="Helical" evidence="5">
    <location>
        <begin position="52"/>
        <end position="73"/>
    </location>
</feature>
<proteinExistence type="predicted"/>
<dbReference type="InterPro" id="IPR036259">
    <property type="entry name" value="MFS_trans_sf"/>
</dbReference>
<keyword evidence="3 5" id="KW-1133">Transmembrane helix</keyword>
<organism evidence="7 8">
    <name type="scientific">Streptomyces musisoli</name>
    <dbReference type="NCBI Taxonomy" id="2802280"/>
    <lineage>
        <taxon>Bacteria</taxon>
        <taxon>Bacillati</taxon>
        <taxon>Actinomycetota</taxon>
        <taxon>Actinomycetes</taxon>
        <taxon>Kitasatosporales</taxon>
        <taxon>Streptomycetaceae</taxon>
        <taxon>Streptomyces</taxon>
    </lineage>
</organism>
<evidence type="ECO:0000313" key="7">
    <source>
        <dbReference type="EMBL" id="MBL1108279.1"/>
    </source>
</evidence>
<dbReference type="Pfam" id="PF07690">
    <property type="entry name" value="MFS_1"/>
    <property type="match status" value="1"/>
</dbReference>
<accession>A0ABS1P7V9</accession>
<evidence type="ECO:0000313" key="8">
    <source>
        <dbReference type="Proteomes" id="UP000621386"/>
    </source>
</evidence>
<feature type="transmembrane region" description="Helical" evidence="5">
    <location>
        <begin position="23"/>
        <end position="46"/>
    </location>
</feature>
<keyword evidence="8" id="KW-1185">Reference proteome</keyword>
<dbReference type="EMBL" id="JAERRH010000012">
    <property type="protein sequence ID" value="MBL1108279.1"/>
    <property type="molecule type" value="Genomic_DNA"/>
</dbReference>
<dbReference type="InterPro" id="IPR020846">
    <property type="entry name" value="MFS_dom"/>
</dbReference>
<dbReference type="Proteomes" id="UP000621386">
    <property type="component" value="Unassembled WGS sequence"/>
</dbReference>
<feature type="transmembrane region" description="Helical" evidence="5">
    <location>
        <begin position="85"/>
        <end position="105"/>
    </location>
</feature>
<evidence type="ECO:0000256" key="5">
    <source>
        <dbReference type="SAM" id="Phobius"/>
    </source>
</evidence>
<feature type="transmembrane region" description="Helical" evidence="5">
    <location>
        <begin position="369"/>
        <end position="389"/>
    </location>
</feature>
<evidence type="ECO:0000259" key="6">
    <source>
        <dbReference type="PROSITE" id="PS50850"/>
    </source>
</evidence>
<dbReference type="PANTHER" id="PTHR23542:SF1">
    <property type="entry name" value="MAJOR FACILITATOR SUPERFAMILY (MFS) PROFILE DOMAIN-CONTAINING PROTEIN"/>
    <property type="match status" value="1"/>
</dbReference>
<keyword evidence="4 5" id="KW-0472">Membrane</keyword>
<feature type="transmembrane region" description="Helical" evidence="5">
    <location>
        <begin position="214"/>
        <end position="233"/>
    </location>
</feature>